<dbReference type="InterPro" id="IPR053812">
    <property type="entry name" value="HTH_Sigma70_ECF-like"/>
</dbReference>
<keyword evidence="3" id="KW-1185">Reference proteome</keyword>
<dbReference type="Pfam" id="PF07638">
    <property type="entry name" value="Sigma70_ECF"/>
    <property type="match status" value="1"/>
</dbReference>
<dbReference type="InterPro" id="IPR036388">
    <property type="entry name" value="WH-like_DNA-bd_sf"/>
</dbReference>
<dbReference type="EMBL" id="JBHTMK010000005">
    <property type="protein sequence ID" value="MFD1364279.1"/>
    <property type="molecule type" value="Genomic_DNA"/>
</dbReference>
<organism evidence="2 3">
    <name type="scientific">Actinoplanes sichuanensis</name>
    <dbReference type="NCBI Taxonomy" id="512349"/>
    <lineage>
        <taxon>Bacteria</taxon>
        <taxon>Bacillati</taxon>
        <taxon>Actinomycetota</taxon>
        <taxon>Actinomycetes</taxon>
        <taxon>Micromonosporales</taxon>
        <taxon>Micromonosporaceae</taxon>
        <taxon>Actinoplanes</taxon>
    </lineage>
</organism>
<evidence type="ECO:0000259" key="1">
    <source>
        <dbReference type="Pfam" id="PF07638"/>
    </source>
</evidence>
<proteinExistence type="predicted"/>
<dbReference type="SUPFAM" id="SSF88659">
    <property type="entry name" value="Sigma3 and sigma4 domains of RNA polymerase sigma factors"/>
    <property type="match status" value="1"/>
</dbReference>
<dbReference type="Proteomes" id="UP001597183">
    <property type="component" value="Unassembled WGS sequence"/>
</dbReference>
<feature type="domain" description="RNA polymerase sigma-70 ECF-like HTH" evidence="1">
    <location>
        <begin position="198"/>
        <end position="258"/>
    </location>
</feature>
<dbReference type="InterPro" id="IPR013324">
    <property type="entry name" value="RNA_pol_sigma_r3/r4-like"/>
</dbReference>
<dbReference type="Gene3D" id="1.10.10.10">
    <property type="entry name" value="Winged helix-like DNA-binding domain superfamily/Winged helix DNA-binding domain"/>
    <property type="match status" value="1"/>
</dbReference>
<gene>
    <name evidence="2" type="ORF">ACFQ5G_02855</name>
</gene>
<evidence type="ECO:0000313" key="3">
    <source>
        <dbReference type="Proteomes" id="UP001597183"/>
    </source>
</evidence>
<accession>A0ABW4A1B7</accession>
<comment type="caution">
    <text evidence="2">The sequence shown here is derived from an EMBL/GenBank/DDBJ whole genome shotgun (WGS) entry which is preliminary data.</text>
</comment>
<sequence length="262" mass="28758">MRLAVQANRASATPGLITFEGTPLALLGSGDGPLFDWFLDRYAQLDWAIPAGSLGPGLPPRLMRPRQLERFLLEEADYPQRDQIWAAVITGARRTAGAEPYRVLALGLAARGLRGFRDRLPVRHRGELADVDQDLAFGFLRRLESIDVGTTNLGMKLIDSGITHARSCRRRIRVQPLTVAVEPSSTASQPADVHVLFRTLIVELADAGTPLTDQDVTLLAVTGLDGLSVKEAAKRLGIGEQAAYKRRQRAEARIRRHLATRS</sequence>
<evidence type="ECO:0000313" key="2">
    <source>
        <dbReference type="EMBL" id="MFD1364279.1"/>
    </source>
</evidence>
<reference evidence="3" key="1">
    <citation type="journal article" date="2019" name="Int. J. Syst. Evol. Microbiol.">
        <title>The Global Catalogue of Microorganisms (GCM) 10K type strain sequencing project: providing services to taxonomists for standard genome sequencing and annotation.</title>
        <authorList>
            <consortium name="The Broad Institute Genomics Platform"/>
            <consortium name="The Broad Institute Genome Sequencing Center for Infectious Disease"/>
            <person name="Wu L."/>
            <person name="Ma J."/>
        </authorList>
    </citation>
    <scope>NUCLEOTIDE SEQUENCE [LARGE SCALE GENOMIC DNA]</scope>
    <source>
        <strain evidence="3">CCM 7526</strain>
    </source>
</reference>
<name>A0ABW4A1B7_9ACTN</name>
<protein>
    <submittedName>
        <fullName evidence="2">ECF-type sigma factor</fullName>
    </submittedName>
</protein>